<organism evidence="2">
    <name type="scientific">Culex pipiens</name>
    <name type="common">House mosquito</name>
    <dbReference type="NCBI Taxonomy" id="7175"/>
    <lineage>
        <taxon>Eukaryota</taxon>
        <taxon>Metazoa</taxon>
        <taxon>Ecdysozoa</taxon>
        <taxon>Arthropoda</taxon>
        <taxon>Hexapoda</taxon>
        <taxon>Insecta</taxon>
        <taxon>Pterygota</taxon>
        <taxon>Neoptera</taxon>
        <taxon>Endopterygota</taxon>
        <taxon>Diptera</taxon>
        <taxon>Nematocera</taxon>
        <taxon>Culicoidea</taxon>
        <taxon>Culicidae</taxon>
        <taxon>Culicinae</taxon>
        <taxon>Culicini</taxon>
        <taxon>Culex</taxon>
        <taxon>Culex</taxon>
    </lineage>
</organism>
<keyword evidence="1" id="KW-0472">Membrane</keyword>
<dbReference type="EMBL" id="HBUE01059586">
    <property type="protein sequence ID" value="CAG6468015.1"/>
    <property type="molecule type" value="Transcribed_RNA"/>
</dbReference>
<evidence type="ECO:0000256" key="1">
    <source>
        <dbReference type="SAM" id="Phobius"/>
    </source>
</evidence>
<dbReference type="AlphaFoldDB" id="A0A8D8B7D6"/>
<reference evidence="2" key="1">
    <citation type="submission" date="2021-05" db="EMBL/GenBank/DDBJ databases">
        <authorList>
            <person name="Alioto T."/>
            <person name="Alioto T."/>
            <person name="Gomez Garrido J."/>
        </authorList>
    </citation>
    <scope>NUCLEOTIDE SEQUENCE</scope>
</reference>
<accession>A0A8D8B7D6</accession>
<evidence type="ECO:0000313" key="2">
    <source>
        <dbReference type="EMBL" id="CAG6468007.1"/>
    </source>
</evidence>
<dbReference type="EMBL" id="HBUE01059584">
    <property type="protein sequence ID" value="CAG6468009.1"/>
    <property type="molecule type" value="Transcribed_RNA"/>
</dbReference>
<name>A0A8D8B7D6_CULPI</name>
<proteinExistence type="predicted"/>
<keyword evidence="1" id="KW-1133">Transmembrane helix</keyword>
<keyword evidence="1" id="KW-0812">Transmembrane</keyword>
<protein>
    <submittedName>
        <fullName evidence="2">(northern house mosquito) hypothetical protein</fullName>
    </submittedName>
</protein>
<sequence>MDRSLQRFLHLPISQQILNTLLDNLNDIFVIILRFFNRIRRHHFLFKPLQRLFGGTSALVRVMHDPDKLQHLHRILFDDFIRLFLRHLNLLRVLPAKLLLHVAVKIVHEALDYVQVQVVIFFARQQRLLLLLRNAVPIGTIAFLTVTVVSLHLYGRFLRVGHLEICCCAGHGTPEQFPQT</sequence>
<feature type="transmembrane region" description="Helical" evidence="1">
    <location>
        <begin position="130"/>
        <end position="154"/>
    </location>
</feature>
<dbReference type="EMBL" id="HBUE01059582">
    <property type="protein sequence ID" value="CAG6468007.1"/>
    <property type="molecule type" value="Transcribed_RNA"/>
</dbReference>